<dbReference type="RefSeq" id="WP_247810238.1">
    <property type="nucleotide sequence ID" value="NZ_CP095855.1"/>
</dbReference>
<evidence type="ECO:0008006" key="3">
    <source>
        <dbReference type="Google" id="ProtNLM"/>
    </source>
</evidence>
<evidence type="ECO:0000313" key="1">
    <source>
        <dbReference type="EMBL" id="UPK67896.1"/>
    </source>
</evidence>
<accession>A0ABY4HVS8</accession>
<proteinExistence type="predicted"/>
<organism evidence="1 2">
    <name type="scientific">Chitinophaga filiformis</name>
    <name type="common">Myxococcus filiformis</name>
    <name type="synonym">Flexibacter filiformis</name>
    <dbReference type="NCBI Taxonomy" id="104663"/>
    <lineage>
        <taxon>Bacteria</taxon>
        <taxon>Pseudomonadati</taxon>
        <taxon>Bacteroidota</taxon>
        <taxon>Chitinophagia</taxon>
        <taxon>Chitinophagales</taxon>
        <taxon>Chitinophagaceae</taxon>
        <taxon>Chitinophaga</taxon>
    </lineage>
</organism>
<name>A0ABY4HVS8_CHIFI</name>
<reference evidence="1 2" key="1">
    <citation type="submission" date="2022-04" db="EMBL/GenBank/DDBJ databases">
        <title>The arsenic-methylating capacity of Chitinophaga filiformis YT5 during chitin decomposition.</title>
        <authorList>
            <person name="Chen G."/>
            <person name="Liang Y."/>
        </authorList>
    </citation>
    <scope>NUCLEOTIDE SEQUENCE [LARGE SCALE GENOMIC DNA]</scope>
    <source>
        <strain evidence="1 2">YT5</strain>
    </source>
</reference>
<sequence>MELTGLIVNGNFYPGLKVGQAKSVVEAVLGIRLSCPDIQTEDVNYYEIEMKAGVCLIIVFDKADVCFEIRLDLDKNRDVDFIINENDIIKAFDASISFDSLICILMQLNVAWTFDKEKTYLQTVCIHLSNGLRLYYAFGDESNGDYGFFSIKSVLEGHYLT</sequence>
<protein>
    <recommendedName>
        <fullName evidence="3">Immunity protein 50</fullName>
    </recommendedName>
</protein>
<dbReference type="Proteomes" id="UP000830198">
    <property type="component" value="Chromosome"/>
</dbReference>
<evidence type="ECO:0000313" key="2">
    <source>
        <dbReference type="Proteomes" id="UP000830198"/>
    </source>
</evidence>
<dbReference type="EMBL" id="CP095855">
    <property type="protein sequence ID" value="UPK67896.1"/>
    <property type="molecule type" value="Genomic_DNA"/>
</dbReference>
<gene>
    <name evidence="1" type="ORF">MYF79_23370</name>
</gene>
<keyword evidence="2" id="KW-1185">Reference proteome</keyword>